<comment type="caution">
    <text evidence="1">The sequence shown here is derived from an EMBL/GenBank/DDBJ whole genome shotgun (WGS) entry which is preliminary data.</text>
</comment>
<evidence type="ECO:0000313" key="2">
    <source>
        <dbReference type="Proteomes" id="UP000719412"/>
    </source>
</evidence>
<dbReference type="AlphaFoldDB" id="A0A8J6LDK1"/>
<protein>
    <submittedName>
        <fullName evidence="1">Uncharacterized protein</fullName>
    </submittedName>
</protein>
<evidence type="ECO:0000313" key="1">
    <source>
        <dbReference type="EMBL" id="KAH0816800.1"/>
    </source>
</evidence>
<reference evidence="1" key="2">
    <citation type="submission" date="2021-08" db="EMBL/GenBank/DDBJ databases">
        <authorList>
            <person name="Eriksson T."/>
        </authorList>
    </citation>
    <scope>NUCLEOTIDE SEQUENCE</scope>
    <source>
        <strain evidence="1">Stoneville</strain>
        <tissue evidence="1">Whole head</tissue>
    </source>
</reference>
<sequence length="66" mass="6958">MTSAHHPVIPSLEDDGNLSMHLAGLIGPPGTGCFISGSELDGRPDKSDGSEAMSAFCELLLIYEIR</sequence>
<dbReference type="EMBL" id="JABDTM020020899">
    <property type="protein sequence ID" value="KAH0816800.1"/>
    <property type="molecule type" value="Genomic_DNA"/>
</dbReference>
<accession>A0A8J6LDK1</accession>
<organism evidence="1 2">
    <name type="scientific">Tenebrio molitor</name>
    <name type="common">Yellow mealworm beetle</name>
    <dbReference type="NCBI Taxonomy" id="7067"/>
    <lineage>
        <taxon>Eukaryota</taxon>
        <taxon>Metazoa</taxon>
        <taxon>Ecdysozoa</taxon>
        <taxon>Arthropoda</taxon>
        <taxon>Hexapoda</taxon>
        <taxon>Insecta</taxon>
        <taxon>Pterygota</taxon>
        <taxon>Neoptera</taxon>
        <taxon>Endopterygota</taxon>
        <taxon>Coleoptera</taxon>
        <taxon>Polyphaga</taxon>
        <taxon>Cucujiformia</taxon>
        <taxon>Tenebrionidae</taxon>
        <taxon>Tenebrio</taxon>
    </lineage>
</organism>
<gene>
    <name evidence="1" type="ORF">GEV33_005991</name>
</gene>
<name>A0A8J6LDK1_TENMO</name>
<dbReference type="Proteomes" id="UP000719412">
    <property type="component" value="Unassembled WGS sequence"/>
</dbReference>
<keyword evidence="2" id="KW-1185">Reference proteome</keyword>
<proteinExistence type="predicted"/>
<reference evidence="1" key="1">
    <citation type="journal article" date="2020" name="J Insects Food Feed">
        <title>The yellow mealworm (Tenebrio molitor) genome: a resource for the emerging insects as food and feed industry.</title>
        <authorList>
            <person name="Eriksson T."/>
            <person name="Andere A."/>
            <person name="Kelstrup H."/>
            <person name="Emery V."/>
            <person name="Picard C."/>
        </authorList>
    </citation>
    <scope>NUCLEOTIDE SEQUENCE</scope>
    <source>
        <strain evidence="1">Stoneville</strain>
        <tissue evidence="1">Whole head</tissue>
    </source>
</reference>